<comment type="similarity">
    <text evidence="4">Belongs to the GPI family.</text>
</comment>
<evidence type="ECO:0000256" key="2">
    <source>
        <dbReference type="ARBA" id="ARBA00023152"/>
    </source>
</evidence>
<dbReference type="PANTHER" id="PTHR11469:SF1">
    <property type="entry name" value="GLUCOSE-6-PHOSPHATE ISOMERASE"/>
    <property type="match status" value="1"/>
</dbReference>
<dbReference type="Proteomes" id="UP000694864">
    <property type="component" value="Chromosome 20"/>
</dbReference>
<keyword evidence="5" id="KW-1185">Reference proteome</keyword>
<dbReference type="EC" id="5.3.1.9" evidence="4"/>
<evidence type="ECO:0000313" key="5">
    <source>
        <dbReference type="Proteomes" id="UP000694864"/>
    </source>
</evidence>
<dbReference type="PROSITE" id="PS51463">
    <property type="entry name" value="P_GLUCOSE_ISOMERASE_3"/>
    <property type="match status" value="1"/>
</dbReference>
<evidence type="ECO:0000256" key="4">
    <source>
        <dbReference type="RuleBase" id="RU000612"/>
    </source>
</evidence>
<reference evidence="5" key="1">
    <citation type="journal article" date="2014" name="Nat. Commun.">
        <title>The emerging biofuel crop Camelina sativa retains a highly undifferentiated hexaploid genome structure.</title>
        <authorList>
            <person name="Kagale S."/>
            <person name="Koh C."/>
            <person name="Nixon J."/>
            <person name="Bollina V."/>
            <person name="Clarke W.E."/>
            <person name="Tuteja R."/>
            <person name="Spillane C."/>
            <person name="Robinson S.J."/>
            <person name="Links M.G."/>
            <person name="Clarke C."/>
            <person name="Higgins E.E."/>
            <person name="Huebert T."/>
            <person name="Sharpe A.G."/>
            <person name="Parkin I.A."/>
        </authorList>
    </citation>
    <scope>NUCLEOTIDE SEQUENCE [LARGE SCALE GENOMIC DNA]</scope>
    <source>
        <strain evidence="5">cv. DH55</strain>
    </source>
</reference>
<protein>
    <recommendedName>
        <fullName evidence="4">Glucose-6-phosphate isomerase</fullName>
        <ecNumber evidence="4">5.3.1.9</ecNumber>
    </recommendedName>
</protein>
<keyword evidence="1 4" id="KW-0312">Gluconeogenesis</keyword>
<dbReference type="GeneID" id="104771400"/>
<evidence type="ECO:0000256" key="1">
    <source>
        <dbReference type="ARBA" id="ARBA00022432"/>
    </source>
</evidence>
<dbReference type="InterPro" id="IPR001672">
    <property type="entry name" value="G6P_Isomerase"/>
</dbReference>
<dbReference type="SUPFAM" id="SSF53697">
    <property type="entry name" value="SIS domain"/>
    <property type="match status" value="1"/>
</dbReference>
<evidence type="ECO:0000313" key="6">
    <source>
        <dbReference type="RefSeq" id="XP_019097757.1"/>
    </source>
</evidence>
<organism evidence="5 6">
    <name type="scientific">Camelina sativa</name>
    <name type="common">False flax</name>
    <name type="synonym">Myagrum sativum</name>
    <dbReference type="NCBI Taxonomy" id="90675"/>
    <lineage>
        <taxon>Eukaryota</taxon>
        <taxon>Viridiplantae</taxon>
        <taxon>Streptophyta</taxon>
        <taxon>Embryophyta</taxon>
        <taxon>Tracheophyta</taxon>
        <taxon>Spermatophyta</taxon>
        <taxon>Magnoliopsida</taxon>
        <taxon>eudicotyledons</taxon>
        <taxon>Gunneridae</taxon>
        <taxon>Pentapetalae</taxon>
        <taxon>rosids</taxon>
        <taxon>malvids</taxon>
        <taxon>Brassicales</taxon>
        <taxon>Brassicaceae</taxon>
        <taxon>Camelineae</taxon>
        <taxon>Camelina</taxon>
    </lineage>
</organism>
<sequence length="105" mass="11741">MGKTFFGDRSSLSLLLSELTAYYVGQLVAIDEHRIAVQGFVWSINSFDQWRVNLGTVLSSALHLPLNLKVAAEAENLLTKSMSTLDTFSLKECHVLARKQQTKQL</sequence>
<dbReference type="Pfam" id="PF00342">
    <property type="entry name" value="PGI"/>
    <property type="match status" value="1"/>
</dbReference>
<keyword evidence="2 4" id="KW-0324">Glycolysis</keyword>
<dbReference type="PANTHER" id="PTHR11469">
    <property type="entry name" value="GLUCOSE-6-PHOSPHATE ISOMERASE"/>
    <property type="match status" value="1"/>
</dbReference>
<proteinExistence type="inferred from homology"/>
<keyword evidence="3 4" id="KW-0413">Isomerase</keyword>
<accession>A0ABM1RFG9</accession>
<comment type="catalytic activity">
    <reaction evidence="4">
        <text>alpha-D-glucose 6-phosphate = beta-D-fructose 6-phosphate</text>
        <dbReference type="Rhea" id="RHEA:11816"/>
        <dbReference type="ChEBI" id="CHEBI:57634"/>
        <dbReference type="ChEBI" id="CHEBI:58225"/>
        <dbReference type="EC" id="5.3.1.9"/>
    </reaction>
</comment>
<dbReference type="RefSeq" id="XP_019097757.1">
    <property type="nucleotide sequence ID" value="XM_019242212.1"/>
</dbReference>
<evidence type="ECO:0000256" key="3">
    <source>
        <dbReference type="ARBA" id="ARBA00023235"/>
    </source>
</evidence>
<comment type="pathway">
    <text evidence="4">Carbohydrate degradation; glycolysis; D-glyceraldehyde 3-phosphate and glycerone phosphate from D-glucose: step 2/4.</text>
</comment>
<reference evidence="6" key="2">
    <citation type="submission" date="2025-08" db="UniProtKB">
        <authorList>
            <consortium name="RefSeq"/>
        </authorList>
    </citation>
    <scope>IDENTIFICATION</scope>
    <source>
        <tissue evidence="6">Leaf</tissue>
    </source>
</reference>
<gene>
    <name evidence="6" type="primary">LOC104771400</name>
</gene>
<dbReference type="InterPro" id="IPR046348">
    <property type="entry name" value="SIS_dom_sf"/>
</dbReference>
<dbReference type="Gene3D" id="3.40.50.10490">
    <property type="entry name" value="Glucose-6-phosphate isomerase like protein, domain 1"/>
    <property type="match status" value="1"/>
</dbReference>
<dbReference type="PRINTS" id="PR00662">
    <property type="entry name" value="G6PISOMERASE"/>
</dbReference>
<name>A0ABM1RFG9_CAMSA</name>